<sequence>MKSFWTSSKFATKAVRVTTTPVLKNLGESKLVLAALQKFGEVVTYRNLKYDPTTPKISPNNILAIFDSEQAAENAINASPITIPVPKEIRRRPRQETSPRPPLPTSSMSDRLNMNLNMKSSRPIHPDINAPHRDTYNNDDDDVYIDDYTENYDEIENAIDNDSENSNENTDPNNPTERPTFITCRINPSRYNHYTAQGKNPYYSTFYLVRNSYPYKDLRDTGIPLRELADPLVGKKGQIPMSVKKKVQEENVRLGATSLVKLYEEGLLRPKS</sequence>
<gene>
    <name evidence="2" type="ORF">MPDQ_003096</name>
</gene>
<reference evidence="2 3" key="1">
    <citation type="submission" date="2019-06" db="EMBL/GenBank/DDBJ databases">
        <title>Wine fermentation using esterase from Monascus purpureus.</title>
        <authorList>
            <person name="Geng C."/>
            <person name="Zhang Y."/>
        </authorList>
    </citation>
    <scope>NUCLEOTIDE SEQUENCE [LARGE SCALE GENOMIC DNA]</scope>
    <source>
        <strain evidence="2">HQ1</strain>
    </source>
</reference>
<evidence type="ECO:0000313" key="3">
    <source>
        <dbReference type="Proteomes" id="UP000319663"/>
    </source>
</evidence>
<dbReference type="EMBL" id="VIFY01000020">
    <property type="protein sequence ID" value="TQB75407.1"/>
    <property type="molecule type" value="Genomic_DNA"/>
</dbReference>
<feature type="compositionally biased region" description="Polar residues" evidence="1">
    <location>
        <begin position="105"/>
        <end position="120"/>
    </location>
</feature>
<feature type="compositionally biased region" description="Low complexity" evidence="1">
    <location>
        <begin position="166"/>
        <end position="180"/>
    </location>
</feature>
<protein>
    <submittedName>
        <fullName evidence="2">Uncharacterized protein</fullName>
    </submittedName>
</protein>
<dbReference type="OrthoDB" id="5367448at2759"/>
<evidence type="ECO:0000313" key="2">
    <source>
        <dbReference type="EMBL" id="TQB75407.1"/>
    </source>
</evidence>
<proteinExistence type="predicted"/>
<feature type="region of interest" description="Disordered" evidence="1">
    <location>
        <begin position="158"/>
        <end position="180"/>
    </location>
</feature>
<organism evidence="2 3">
    <name type="scientific">Monascus purpureus</name>
    <name type="common">Red mold</name>
    <name type="synonym">Monascus anka</name>
    <dbReference type="NCBI Taxonomy" id="5098"/>
    <lineage>
        <taxon>Eukaryota</taxon>
        <taxon>Fungi</taxon>
        <taxon>Dikarya</taxon>
        <taxon>Ascomycota</taxon>
        <taxon>Pezizomycotina</taxon>
        <taxon>Eurotiomycetes</taxon>
        <taxon>Eurotiomycetidae</taxon>
        <taxon>Eurotiales</taxon>
        <taxon>Aspergillaceae</taxon>
        <taxon>Monascus</taxon>
    </lineage>
</organism>
<keyword evidence="3" id="KW-1185">Reference proteome</keyword>
<comment type="caution">
    <text evidence="2">The sequence shown here is derived from an EMBL/GenBank/DDBJ whole genome shotgun (WGS) entry which is preliminary data.</text>
</comment>
<feature type="region of interest" description="Disordered" evidence="1">
    <location>
        <begin position="85"/>
        <end position="143"/>
    </location>
</feature>
<name>A0A507R2M9_MONPU</name>
<evidence type="ECO:0000256" key="1">
    <source>
        <dbReference type="SAM" id="MobiDB-lite"/>
    </source>
</evidence>
<accession>A0A507R2M9</accession>
<dbReference type="AlphaFoldDB" id="A0A507R2M9"/>
<dbReference type="Proteomes" id="UP000319663">
    <property type="component" value="Unassembled WGS sequence"/>
</dbReference>